<dbReference type="AlphaFoldDB" id="A0A366FV45"/>
<dbReference type="InterPro" id="IPR010869">
    <property type="entry name" value="DUF1501"/>
</dbReference>
<protein>
    <submittedName>
        <fullName evidence="1">Uncharacterized protein (DUF1501 family)</fullName>
    </submittedName>
</protein>
<accession>A0A366FV45</accession>
<name>A0A366FV45_9HYPH</name>
<keyword evidence="2" id="KW-1185">Reference proteome</keyword>
<dbReference type="EMBL" id="QNRK01000002">
    <property type="protein sequence ID" value="RBP17569.1"/>
    <property type="molecule type" value="Genomic_DNA"/>
</dbReference>
<dbReference type="Pfam" id="PF07394">
    <property type="entry name" value="DUF1501"/>
    <property type="match status" value="1"/>
</dbReference>
<dbReference type="Proteomes" id="UP000253529">
    <property type="component" value="Unassembled WGS sequence"/>
</dbReference>
<evidence type="ECO:0000313" key="1">
    <source>
        <dbReference type="EMBL" id="RBP17569.1"/>
    </source>
</evidence>
<dbReference type="PROSITE" id="PS51318">
    <property type="entry name" value="TAT"/>
    <property type="match status" value="1"/>
</dbReference>
<gene>
    <name evidence="1" type="ORF">DFR50_10260</name>
</gene>
<dbReference type="InterPro" id="IPR006311">
    <property type="entry name" value="TAT_signal"/>
</dbReference>
<comment type="caution">
    <text evidence="1">The sequence shown here is derived from an EMBL/GenBank/DDBJ whole genome shotgun (WGS) entry which is preliminary data.</text>
</comment>
<reference evidence="1 2" key="1">
    <citation type="submission" date="2018-06" db="EMBL/GenBank/DDBJ databases">
        <title>Genomic Encyclopedia of Type Strains, Phase IV (KMG-IV): sequencing the most valuable type-strain genomes for metagenomic binning, comparative biology and taxonomic classification.</title>
        <authorList>
            <person name="Goeker M."/>
        </authorList>
    </citation>
    <scope>NUCLEOTIDE SEQUENCE [LARGE SCALE GENOMIC DNA]</scope>
    <source>
        <strain evidence="1 2">DSM 24875</strain>
    </source>
</reference>
<proteinExistence type="predicted"/>
<dbReference type="PANTHER" id="PTHR43737">
    <property type="entry name" value="BLL7424 PROTEIN"/>
    <property type="match status" value="1"/>
</dbReference>
<dbReference type="PANTHER" id="PTHR43737:SF1">
    <property type="entry name" value="DUF1501 DOMAIN-CONTAINING PROTEIN"/>
    <property type="match status" value="1"/>
</dbReference>
<organism evidence="1 2">
    <name type="scientific">Roseiarcus fermentans</name>
    <dbReference type="NCBI Taxonomy" id="1473586"/>
    <lineage>
        <taxon>Bacteria</taxon>
        <taxon>Pseudomonadati</taxon>
        <taxon>Pseudomonadota</taxon>
        <taxon>Alphaproteobacteria</taxon>
        <taxon>Hyphomicrobiales</taxon>
        <taxon>Roseiarcaceae</taxon>
        <taxon>Roseiarcus</taxon>
    </lineage>
</organism>
<sequence>MIRRPVDVPLSRRGFIRAAGGFGVACGFGFLAAPASAASARDPRFVVIILRGAMDGLSAVPPVGDPDYATLHGDLAFAASGDRAALPLDSGFGLHPSLAAFKTLYDLKQAMVVHAVATSYRDRSHFDGQDVLESGNPGPGRTDSGWLNRTLAALPGPAKGAIRGLGVGATAPLVIRGPAPALGWAPPGGLAPAGADLTQRVLDLYAHSDAVLGERLHAAVAAEKVAAEGGGEPGSTKKPGGGPVDQMRAAAAGAGRLLATPGGPRLAALAFDGFDTHQNEGAAQGLLAQRLQGLDASFEALHASLGEAWKDTIVIAVTEFGRTVRVNGTHGTDHGTATAALLAGGALAGGRVVADWPSLRPERLYEGRDLYPTADLRGVIKGLIAEPFGLSAKALAETVFPDSAQVAPTRGLIV</sequence>
<evidence type="ECO:0000313" key="2">
    <source>
        <dbReference type="Proteomes" id="UP000253529"/>
    </source>
</evidence>